<organism evidence="2 3">
    <name type="scientific">Thermobifida halotolerans</name>
    <dbReference type="NCBI Taxonomy" id="483545"/>
    <lineage>
        <taxon>Bacteria</taxon>
        <taxon>Bacillati</taxon>
        <taxon>Actinomycetota</taxon>
        <taxon>Actinomycetes</taxon>
        <taxon>Streptosporangiales</taxon>
        <taxon>Nocardiopsidaceae</taxon>
        <taxon>Thermobifida</taxon>
    </lineage>
</organism>
<protein>
    <submittedName>
        <fullName evidence="2">Transcriptional regulator</fullName>
    </submittedName>
</protein>
<dbReference type="Proteomes" id="UP000265719">
    <property type="component" value="Chromosome"/>
</dbReference>
<dbReference type="RefSeq" id="WP_199860115.1">
    <property type="nucleotide sequence ID" value="NZ_CP063196.1"/>
</dbReference>
<dbReference type="KEGG" id="thao:NI17_020830"/>
<dbReference type="AlphaFoldDB" id="A0AA97LWC7"/>
<gene>
    <name evidence="2" type="ORF">NI17_020830</name>
</gene>
<evidence type="ECO:0000256" key="1">
    <source>
        <dbReference type="SAM" id="MobiDB-lite"/>
    </source>
</evidence>
<proteinExistence type="predicted"/>
<sequence length="211" mass="23524">MTHEELVAVYARRSDVPLGTWRSMFERAQEAIEVLVYAALFLHEQIPDWNDLLRARAAAGCRVRVLIGAPDSEAVRVRGGEERFGHGIESRCRLARLHYAPLVGAKGIEVAQHSTVLYNSVYRADDELLANTHVYGATAYANPVFHLRNGHAPGLFTTYAESFDAVWKTAAPIRKRPPWPVPSTTTIPPRPCPTARSWPPVPPCSTRRDDC</sequence>
<dbReference type="EMBL" id="CP063196">
    <property type="protein sequence ID" value="UOE19171.1"/>
    <property type="molecule type" value="Genomic_DNA"/>
</dbReference>
<feature type="region of interest" description="Disordered" evidence="1">
    <location>
        <begin position="178"/>
        <end position="211"/>
    </location>
</feature>
<reference evidence="2" key="1">
    <citation type="submission" date="2020-10" db="EMBL/GenBank/DDBJ databases">
        <title>De novo genome project of the cellulose decomposer Thermobifida halotolerans type strain.</title>
        <authorList>
            <person name="Nagy I."/>
            <person name="Horvath B."/>
            <person name="Kukolya J."/>
            <person name="Nagy I."/>
            <person name="Orsini M."/>
        </authorList>
    </citation>
    <scope>NUCLEOTIDE SEQUENCE</scope>
    <source>
        <strain evidence="2">DSM 44931</strain>
    </source>
</reference>
<name>A0AA97LWC7_9ACTN</name>
<evidence type="ECO:0000313" key="2">
    <source>
        <dbReference type="EMBL" id="UOE19171.1"/>
    </source>
</evidence>
<evidence type="ECO:0000313" key="3">
    <source>
        <dbReference type="Proteomes" id="UP000265719"/>
    </source>
</evidence>
<keyword evidence="3" id="KW-1185">Reference proteome</keyword>
<accession>A0AA97LWC7</accession>